<dbReference type="GO" id="GO:0006364">
    <property type="term" value="P:rRNA processing"/>
    <property type="evidence" value="ECO:0007669"/>
    <property type="project" value="UniProtKB-UniRule"/>
</dbReference>
<keyword evidence="3 5" id="KW-0698">rRNA processing</keyword>
<keyword evidence="2 5" id="KW-0690">Ribosome biogenesis</keyword>
<dbReference type="PANTHER" id="PTHR33692:SF1">
    <property type="entry name" value="RIBOSOME MATURATION FACTOR RIMM"/>
    <property type="match status" value="1"/>
</dbReference>
<feature type="domain" description="RimM N-terminal" evidence="6">
    <location>
        <begin position="8"/>
        <end position="83"/>
    </location>
</feature>
<evidence type="ECO:0000256" key="1">
    <source>
        <dbReference type="ARBA" id="ARBA00022490"/>
    </source>
</evidence>
<keyword evidence="9" id="KW-1185">Reference proteome</keyword>
<organism evidence="8 9">
    <name type="scientific">Lawsonibacter faecis</name>
    <dbReference type="NCBI Taxonomy" id="2763052"/>
    <lineage>
        <taxon>Bacteria</taxon>
        <taxon>Bacillati</taxon>
        <taxon>Bacillota</taxon>
        <taxon>Clostridia</taxon>
        <taxon>Eubacteriales</taxon>
        <taxon>Oscillospiraceae</taxon>
        <taxon>Lawsonibacter</taxon>
    </lineage>
</organism>
<protein>
    <recommendedName>
        <fullName evidence="5">Ribosome maturation factor RimM</fullName>
    </recommendedName>
</protein>
<dbReference type="InterPro" id="IPR011033">
    <property type="entry name" value="PRC_barrel-like_sf"/>
</dbReference>
<comment type="domain">
    <text evidence="5">The PRC barrel domain binds ribosomal protein uS19.</text>
</comment>
<dbReference type="EMBL" id="JACOPQ010000002">
    <property type="protein sequence ID" value="MBC5735884.1"/>
    <property type="molecule type" value="Genomic_DNA"/>
</dbReference>
<dbReference type="SUPFAM" id="SSF50447">
    <property type="entry name" value="Translation proteins"/>
    <property type="match status" value="1"/>
</dbReference>
<comment type="caution">
    <text evidence="8">The sequence shown here is derived from an EMBL/GenBank/DDBJ whole genome shotgun (WGS) entry which is preliminary data.</text>
</comment>
<dbReference type="Pfam" id="PF24986">
    <property type="entry name" value="PRC_RimM"/>
    <property type="match status" value="1"/>
</dbReference>
<dbReference type="GO" id="GO:0005840">
    <property type="term" value="C:ribosome"/>
    <property type="evidence" value="ECO:0007669"/>
    <property type="project" value="InterPro"/>
</dbReference>
<comment type="similarity">
    <text evidence="5">Belongs to the RimM family.</text>
</comment>
<dbReference type="RefSeq" id="WP_155146391.1">
    <property type="nucleotide sequence ID" value="NZ_JACOPQ010000002.1"/>
</dbReference>
<dbReference type="AlphaFoldDB" id="A0A8J6JJI8"/>
<sequence>MKNKFLEAGQIVNTHGVQGEVKIVPWCDSPEFLCQFDTLYIGGAPVKVLSKRVHKGNVLAVLEGVDDVNAAMRLKGRTVEIDRTGVALPEGRHFIADLMGLEVRDADSGEVLGTVADVLTPPAHEVYVVKGGKHSYMIPAVDEFLVESNVEGGYIRVRLIEGMESDV</sequence>
<dbReference type="InterPro" id="IPR056792">
    <property type="entry name" value="PRC_RimM"/>
</dbReference>
<accession>A0A8J6JJI8</accession>
<dbReference type="Pfam" id="PF01782">
    <property type="entry name" value="RimM"/>
    <property type="match status" value="1"/>
</dbReference>
<comment type="subunit">
    <text evidence="5">Binds ribosomal protein uS19.</text>
</comment>
<dbReference type="HAMAP" id="MF_00014">
    <property type="entry name" value="Ribosome_mat_RimM"/>
    <property type="match status" value="1"/>
</dbReference>
<comment type="function">
    <text evidence="5">An accessory protein needed during the final step in the assembly of 30S ribosomal subunit, possibly for assembly of the head region. Essential for efficient processing of 16S rRNA. May be needed both before and after RbfA during the maturation of 16S rRNA. It has affinity for free ribosomal 30S subunits but not for 70S ribosomes.</text>
</comment>
<dbReference type="InterPro" id="IPR036976">
    <property type="entry name" value="RimM_N_sf"/>
</dbReference>
<dbReference type="InterPro" id="IPR009000">
    <property type="entry name" value="Transl_B-barrel_sf"/>
</dbReference>
<dbReference type="GO" id="GO:0005737">
    <property type="term" value="C:cytoplasm"/>
    <property type="evidence" value="ECO:0007669"/>
    <property type="project" value="UniProtKB-SubCell"/>
</dbReference>
<feature type="domain" description="Ribosome maturation factor RimM PRC barrel" evidence="7">
    <location>
        <begin position="97"/>
        <end position="162"/>
    </location>
</feature>
<dbReference type="GO" id="GO:0042274">
    <property type="term" value="P:ribosomal small subunit biogenesis"/>
    <property type="evidence" value="ECO:0007669"/>
    <property type="project" value="UniProtKB-UniRule"/>
</dbReference>
<reference evidence="8" key="1">
    <citation type="submission" date="2020-08" db="EMBL/GenBank/DDBJ databases">
        <title>Genome public.</title>
        <authorList>
            <person name="Liu C."/>
            <person name="Sun Q."/>
        </authorList>
    </citation>
    <scope>NUCLEOTIDE SEQUENCE</scope>
    <source>
        <strain evidence="8">NSJ-52</strain>
    </source>
</reference>
<name>A0A8J6JJI8_9FIRM</name>
<dbReference type="Gene3D" id="2.40.30.60">
    <property type="entry name" value="RimM"/>
    <property type="match status" value="1"/>
</dbReference>
<dbReference type="SUPFAM" id="SSF50346">
    <property type="entry name" value="PRC-barrel domain"/>
    <property type="match status" value="1"/>
</dbReference>
<evidence type="ECO:0000256" key="5">
    <source>
        <dbReference type="HAMAP-Rule" id="MF_00014"/>
    </source>
</evidence>
<gene>
    <name evidence="5 8" type="primary">rimM</name>
    <name evidence="8" type="ORF">H8S62_02505</name>
</gene>
<evidence type="ECO:0000259" key="6">
    <source>
        <dbReference type="Pfam" id="PF01782"/>
    </source>
</evidence>
<keyword evidence="4 5" id="KW-0143">Chaperone</keyword>
<dbReference type="InterPro" id="IPR002676">
    <property type="entry name" value="RimM_N"/>
</dbReference>
<comment type="subcellular location">
    <subcellularLocation>
        <location evidence="5">Cytoplasm</location>
    </subcellularLocation>
</comment>
<evidence type="ECO:0000256" key="4">
    <source>
        <dbReference type="ARBA" id="ARBA00023186"/>
    </source>
</evidence>
<keyword evidence="1 5" id="KW-0963">Cytoplasm</keyword>
<dbReference type="PANTHER" id="PTHR33692">
    <property type="entry name" value="RIBOSOME MATURATION FACTOR RIMM"/>
    <property type="match status" value="1"/>
</dbReference>
<dbReference type="NCBIfam" id="TIGR02273">
    <property type="entry name" value="16S_RimM"/>
    <property type="match status" value="1"/>
</dbReference>
<dbReference type="InterPro" id="IPR011961">
    <property type="entry name" value="RimM"/>
</dbReference>
<evidence type="ECO:0000313" key="9">
    <source>
        <dbReference type="Proteomes" id="UP000607645"/>
    </source>
</evidence>
<evidence type="ECO:0000259" key="7">
    <source>
        <dbReference type="Pfam" id="PF24986"/>
    </source>
</evidence>
<proteinExistence type="inferred from homology"/>
<evidence type="ECO:0000256" key="2">
    <source>
        <dbReference type="ARBA" id="ARBA00022517"/>
    </source>
</evidence>
<dbReference type="Proteomes" id="UP000607645">
    <property type="component" value="Unassembled WGS sequence"/>
</dbReference>
<dbReference type="Gene3D" id="2.30.30.240">
    <property type="entry name" value="PRC-barrel domain"/>
    <property type="match status" value="1"/>
</dbReference>
<evidence type="ECO:0000256" key="3">
    <source>
        <dbReference type="ARBA" id="ARBA00022552"/>
    </source>
</evidence>
<dbReference type="GO" id="GO:0043022">
    <property type="term" value="F:ribosome binding"/>
    <property type="evidence" value="ECO:0007669"/>
    <property type="project" value="InterPro"/>
</dbReference>
<evidence type="ECO:0000313" key="8">
    <source>
        <dbReference type="EMBL" id="MBC5735884.1"/>
    </source>
</evidence>